<name>A0A2G9Q8F9_AQUCT</name>
<dbReference type="EMBL" id="KZ060733">
    <property type="protein sequence ID" value="PIO11884.1"/>
    <property type="molecule type" value="Genomic_DNA"/>
</dbReference>
<evidence type="ECO:0000313" key="1">
    <source>
        <dbReference type="EMBL" id="PIO11884.1"/>
    </source>
</evidence>
<sequence>MSFCVVPGCEVVYIILLRGGRPGHRCGELPEPRRPSRTLKSKEITKWSRWWWTWWWRTWGQQRRQ</sequence>
<proteinExistence type="predicted"/>
<dbReference type="Proteomes" id="UP000228934">
    <property type="component" value="Unassembled WGS sequence"/>
</dbReference>
<accession>A0A2G9Q8F9</accession>
<organism evidence="1 2">
    <name type="scientific">Aquarana catesbeiana</name>
    <name type="common">American bullfrog</name>
    <name type="synonym">Rana catesbeiana</name>
    <dbReference type="NCBI Taxonomy" id="8400"/>
    <lineage>
        <taxon>Eukaryota</taxon>
        <taxon>Metazoa</taxon>
        <taxon>Chordata</taxon>
        <taxon>Craniata</taxon>
        <taxon>Vertebrata</taxon>
        <taxon>Euteleostomi</taxon>
        <taxon>Amphibia</taxon>
        <taxon>Batrachia</taxon>
        <taxon>Anura</taxon>
        <taxon>Neobatrachia</taxon>
        <taxon>Ranoidea</taxon>
        <taxon>Ranidae</taxon>
        <taxon>Aquarana</taxon>
    </lineage>
</organism>
<protein>
    <submittedName>
        <fullName evidence="1">Uncharacterized protein</fullName>
    </submittedName>
</protein>
<gene>
    <name evidence="1" type="ORF">AB205_0100720</name>
</gene>
<keyword evidence="2" id="KW-1185">Reference proteome</keyword>
<reference evidence="2" key="1">
    <citation type="journal article" date="2017" name="Nat. Commun.">
        <title>The North American bullfrog draft genome provides insight into hormonal regulation of long noncoding RNA.</title>
        <authorList>
            <person name="Hammond S.A."/>
            <person name="Warren R.L."/>
            <person name="Vandervalk B.P."/>
            <person name="Kucuk E."/>
            <person name="Khan H."/>
            <person name="Gibb E.A."/>
            <person name="Pandoh P."/>
            <person name="Kirk H."/>
            <person name="Zhao Y."/>
            <person name="Jones M."/>
            <person name="Mungall A.J."/>
            <person name="Coope R."/>
            <person name="Pleasance S."/>
            <person name="Moore R.A."/>
            <person name="Holt R.A."/>
            <person name="Round J.M."/>
            <person name="Ohora S."/>
            <person name="Walle B.V."/>
            <person name="Veldhoen N."/>
            <person name="Helbing C.C."/>
            <person name="Birol I."/>
        </authorList>
    </citation>
    <scope>NUCLEOTIDE SEQUENCE [LARGE SCALE GENOMIC DNA]</scope>
</reference>
<evidence type="ECO:0000313" key="2">
    <source>
        <dbReference type="Proteomes" id="UP000228934"/>
    </source>
</evidence>
<dbReference type="AlphaFoldDB" id="A0A2G9Q8F9"/>